<dbReference type="Proteomes" id="UP000662703">
    <property type="component" value="Unassembled WGS sequence"/>
</dbReference>
<name>A0ABS0APA7_9GAMM</name>
<dbReference type="EMBL" id="ARXX01000014">
    <property type="protein sequence ID" value="MBF5055966.1"/>
    <property type="molecule type" value="Genomic_DNA"/>
</dbReference>
<evidence type="ECO:0000313" key="3">
    <source>
        <dbReference type="Proteomes" id="UP000662703"/>
    </source>
</evidence>
<keyword evidence="3" id="KW-1185">Reference proteome</keyword>
<gene>
    <name evidence="2" type="ORF">Y5W_01260</name>
</gene>
<dbReference type="RefSeq" id="WP_194864559.1">
    <property type="nucleotide sequence ID" value="NZ_ARXX01000014.1"/>
</dbReference>
<evidence type="ECO:0000313" key="2">
    <source>
        <dbReference type="EMBL" id="MBF5055966.1"/>
    </source>
</evidence>
<feature type="chain" id="PRO_5045721695" description="Porin" evidence="1">
    <location>
        <begin position="25"/>
        <end position="562"/>
    </location>
</feature>
<dbReference type="InterPro" id="IPR032638">
    <property type="entry name" value="Porin_5"/>
</dbReference>
<keyword evidence="1" id="KW-0732">Signal</keyword>
<dbReference type="Pfam" id="PF16930">
    <property type="entry name" value="Porin_5"/>
    <property type="match status" value="1"/>
</dbReference>
<proteinExistence type="predicted"/>
<feature type="signal peptide" evidence="1">
    <location>
        <begin position="1"/>
        <end position="24"/>
    </location>
</feature>
<evidence type="ECO:0000256" key="1">
    <source>
        <dbReference type="SAM" id="SignalP"/>
    </source>
</evidence>
<organism evidence="2 3">
    <name type="scientific">Alloalcanivorax profundimaris</name>
    <dbReference type="NCBI Taxonomy" id="2735259"/>
    <lineage>
        <taxon>Bacteria</taxon>
        <taxon>Pseudomonadati</taxon>
        <taxon>Pseudomonadota</taxon>
        <taxon>Gammaproteobacteria</taxon>
        <taxon>Oceanospirillales</taxon>
        <taxon>Alcanivoracaceae</taxon>
        <taxon>Alloalcanivorax</taxon>
    </lineage>
</organism>
<reference evidence="2 3" key="1">
    <citation type="submission" date="2012-09" db="EMBL/GenBank/DDBJ databases">
        <title>Genome Sequence of alkane-degrading Bacterium Alcanivorax sp. 521-1.</title>
        <authorList>
            <person name="Lai Q."/>
            <person name="Shao Z."/>
        </authorList>
    </citation>
    <scope>NUCLEOTIDE SEQUENCE [LARGE SCALE GENOMIC DNA]</scope>
    <source>
        <strain evidence="2 3">521-1</strain>
    </source>
</reference>
<comment type="caution">
    <text evidence="2">The sequence shown here is derived from an EMBL/GenBank/DDBJ whole genome shotgun (WGS) entry which is preliminary data.</text>
</comment>
<dbReference type="SUPFAM" id="SSF56935">
    <property type="entry name" value="Porins"/>
    <property type="match status" value="1"/>
</dbReference>
<protein>
    <recommendedName>
        <fullName evidence="4">Porin</fullName>
    </recommendedName>
</protein>
<sequence>MNRQFNRWALALAVAAALAGPAQAQTGDQAQASPAVSGNTTVHLIRLLVEQGVITEEQAGALMEQARREARAEQEAREPDVREGDVRVPYIPETVRDGIRAEVKEEVITQAKEENWAAPNTFPEWVSRVEWSGDVRVRNESRFRANDNSDLVADYQEWNDTEYDISVPNVFPPLLNTRQDRENLLRVRARFGLEADLGKQWRTGLRLATGSSDSPVSTTQTLGGGLSKKDIWLDRAWISWHPGIWTFTAGRAKNPFVSTDILYSGELGFDGVSAGWNDVSVGEHGAFFGTLGAFPLGYISDDFPSDEQNKKASEDKWLFGAQLGIDWRFQEDQRFLAALAYYDFDNIQGQRSSPCPLYAGYQSCRSDWSAPAFMQKGNSVFLLRDIVLEPGNEADTAMPQLVGLASEFQLLDINLRWRTPLFNDYELSLAGNYIHNLAYDEDEMFERSDGLILNNFDTNGELESGADAWMVHAAFGDDLDLARAGNWQVFFGYKYIEPDALPDAFNDSSFHLGGTNAKGYFLGGSYAFTPDLSARGRWLSAEEVYGQPLAIDVLQLELNARF</sequence>
<accession>A0ABS0APA7</accession>
<evidence type="ECO:0008006" key="4">
    <source>
        <dbReference type="Google" id="ProtNLM"/>
    </source>
</evidence>